<gene>
    <name evidence="3" type="ORF">KK1_028714</name>
</gene>
<dbReference type="Pfam" id="PF25597">
    <property type="entry name" value="SH3_retrovirus"/>
    <property type="match status" value="1"/>
</dbReference>
<protein>
    <submittedName>
        <fullName evidence="3">Retrovirus-related Pol polyprotein from transposon TNT 1-94</fullName>
    </submittedName>
</protein>
<proteinExistence type="predicted"/>
<dbReference type="SUPFAM" id="SSF53098">
    <property type="entry name" value="Ribonuclease H-like"/>
    <property type="match status" value="1"/>
</dbReference>
<evidence type="ECO:0000313" key="3">
    <source>
        <dbReference type="EMBL" id="KYP49518.1"/>
    </source>
</evidence>
<feature type="compositionally biased region" description="Basic and acidic residues" evidence="1">
    <location>
        <begin position="238"/>
        <end position="254"/>
    </location>
</feature>
<dbReference type="Proteomes" id="UP000075243">
    <property type="component" value="Unassembled WGS sequence"/>
</dbReference>
<organism evidence="3 4">
    <name type="scientific">Cajanus cajan</name>
    <name type="common">Pigeon pea</name>
    <name type="synonym">Cajanus indicus</name>
    <dbReference type="NCBI Taxonomy" id="3821"/>
    <lineage>
        <taxon>Eukaryota</taxon>
        <taxon>Viridiplantae</taxon>
        <taxon>Streptophyta</taxon>
        <taxon>Embryophyta</taxon>
        <taxon>Tracheophyta</taxon>
        <taxon>Spermatophyta</taxon>
        <taxon>Magnoliopsida</taxon>
        <taxon>eudicotyledons</taxon>
        <taxon>Gunneridae</taxon>
        <taxon>Pentapetalae</taxon>
        <taxon>rosids</taxon>
        <taxon>fabids</taxon>
        <taxon>Fabales</taxon>
        <taxon>Fabaceae</taxon>
        <taxon>Papilionoideae</taxon>
        <taxon>50 kb inversion clade</taxon>
        <taxon>NPAAA clade</taxon>
        <taxon>indigoferoid/millettioid clade</taxon>
        <taxon>Phaseoleae</taxon>
        <taxon>Cajanus</taxon>
    </lineage>
</organism>
<dbReference type="EMBL" id="KQ483474">
    <property type="protein sequence ID" value="KYP49518.1"/>
    <property type="molecule type" value="Genomic_DNA"/>
</dbReference>
<dbReference type="GO" id="GO:0003676">
    <property type="term" value="F:nucleic acid binding"/>
    <property type="evidence" value="ECO:0007669"/>
    <property type="project" value="InterPro"/>
</dbReference>
<dbReference type="Gramene" id="C.cajan_26878.t">
    <property type="protein sequence ID" value="C.cajan_26878.t.cds1"/>
    <property type="gene ID" value="C.cajan_26878"/>
</dbReference>
<dbReference type="PROSITE" id="PS50994">
    <property type="entry name" value="INTEGRASE"/>
    <property type="match status" value="1"/>
</dbReference>
<keyword evidence="4" id="KW-1185">Reference proteome</keyword>
<evidence type="ECO:0000313" key="4">
    <source>
        <dbReference type="Proteomes" id="UP000075243"/>
    </source>
</evidence>
<dbReference type="Gene3D" id="3.30.420.10">
    <property type="entry name" value="Ribonuclease H-like superfamily/Ribonuclease H"/>
    <property type="match status" value="1"/>
</dbReference>
<dbReference type="AlphaFoldDB" id="A0A151S428"/>
<name>A0A151S428_CAJCA</name>
<dbReference type="PANTHER" id="PTHR42648">
    <property type="entry name" value="TRANSPOSASE, PUTATIVE-RELATED"/>
    <property type="match status" value="1"/>
</dbReference>
<feature type="region of interest" description="Disordered" evidence="1">
    <location>
        <begin position="203"/>
        <end position="254"/>
    </location>
</feature>
<dbReference type="InterPro" id="IPR012337">
    <property type="entry name" value="RNaseH-like_sf"/>
</dbReference>
<dbReference type="InterPro" id="IPR001584">
    <property type="entry name" value="Integrase_cat-core"/>
</dbReference>
<sequence>MFLANKNEAFNAFKKFAKLVQNEKNTNITSIRSDHGGEFQNILFQNFCEKHGINHNFSARRTPQQNGVVERKKRSLEELARTMLNETKLPKYFLADVINTACHVLNKVLIRPILKKTPYEIYNGWKPNTSYFRVFGCKCFVLNNGKEQLGKFDAKADEAIFLGYSTNSKAYRVYKKRTLIVEELVHVVFDETNKQETRQTEIEDLTDLLDQPPLESESNEKSQESESNKTIENTSEQLPKESKTSKDLSMENII</sequence>
<feature type="compositionally biased region" description="Basic and acidic residues" evidence="1">
    <location>
        <begin position="218"/>
        <end position="229"/>
    </location>
</feature>
<reference evidence="3" key="1">
    <citation type="journal article" date="2012" name="Nat. Biotechnol.">
        <title>Draft genome sequence of pigeonpea (Cajanus cajan), an orphan legume crop of resource-poor farmers.</title>
        <authorList>
            <person name="Varshney R.K."/>
            <person name="Chen W."/>
            <person name="Li Y."/>
            <person name="Bharti A.K."/>
            <person name="Saxena R.K."/>
            <person name="Schlueter J.A."/>
            <person name="Donoghue M.T."/>
            <person name="Azam S."/>
            <person name="Fan G."/>
            <person name="Whaley A.M."/>
            <person name="Farmer A.D."/>
            <person name="Sheridan J."/>
            <person name="Iwata A."/>
            <person name="Tuteja R."/>
            <person name="Penmetsa R.V."/>
            <person name="Wu W."/>
            <person name="Upadhyaya H.D."/>
            <person name="Yang S.P."/>
            <person name="Shah T."/>
            <person name="Saxena K.B."/>
            <person name="Michael T."/>
            <person name="McCombie W.R."/>
            <person name="Yang B."/>
            <person name="Zhang G."/>
            <person name="Yang H."/>
            <person name="Wang J."/>
            <person name="Spillane C."/>
            <person name="Cook D.R."/>
            <person name="May G.D."/>
            <person name="Xu X."/>
            <person name="Jackson S.A."/>
        </authorList>
    </citation>
    <scope>NUCLEOTIDE SEQUENCE [LARGE SCALE GENOMIC DNA]</scope>
</reference>
<dbReference type="InterPro" id="IPR036397">
    <property type="entry name" value="RNaseH_sf"/>
</dbReference>
<dbReference type="InterPro" id="IPR039537">
    <property type="entry name" value="Retrotran_Ty1/copia-like"/>
</dbReference>
<accession>A0A151S428</accession>
<dbReference type="PANTHER" id="PTHR42648:SF21">
    <property type="entry name" value="CYSTEINE-RICH RLK (RECEPTOR-LIKE PROTEIN KINASE) 8"/>
    <property type="match status" value="1"/>
</dbReference>
<dbReference type="GO" id="GO:0015074">
    <property type="term" value="P:DNA integration"/>
    <property type="evidence" value="ECO:0007669"/>
    <property type="project" value="InterPro"/>
</dbReference>
<evidence type="ECO:0000259" key="2">
    <source>
        <dbReference type="PROSITE" id="PS50994"/>
    </source>
</evidence>
<evidence type="ECO:0000256" key="1">
    <source>
        <dbReference type="SAM" id="MobiDB-lite"/>
    </source>
</evidence>
<feature type="domain" description="Integrase catalytic" evidence="2">
    <location>
        <begin position="1"/>
        <end position="126"/>
    </location>
</feature>
<dbReference type="InterPro" id="IPR057670">
    <property type="entry name" value="SH3_retrovirus"/>
</dbReference>